<dbReference type="OrthoDB" id="433474at2759"/>
<reference evidence="5" key="1">
    <citation type="journal article" date="2016" name="Genome Announc.">
        <title>Draft genome sequences of fungus Aspergillus calidoustus.</title>
        <authorList>
            <person name="Horn F."/>
            <person name="Linde J."/>
            <person name="Mattern D.J."/>
            <person name="Walther G."/>
            <person name="Guthke R."/>
            <person name="Scherlach K."/>
            <person name="Martin K."/>
            <person name="Brakhage A.A."/>
            <person name="Petzke L."/>
            <person name="Valiante V."/>
        </authorList>
    </citation>
    <scope>NUCLEOTIDE SEQUENCE [LARGE SCALE GENOMIC DNA]</scope>
    <source>
        <strain evidence="5">SF006504</strain>
    </source>
</reference>
<dbReference type="GO" id="GO:0016787">
    <property type="term" value="F:hydrolase activity"/>
    <property type="evidence" value="ECO:0007669"/>
    <property type="project" value="UniProtKB-KW"/>
</dbReference>
<sequence>MKCILGVYKKIQLFRFASSIPHPEAKWLMRHTRLHHSARVSGSSRLAVGQRTSMDPGLHIADGGGGVFETPPPLTPNFQIPPPQFLNSSRLSSRITLIPSFDLPPRPSSKMSIPRPPLDPDLDHALSKFDPNSSLATPEALETRRKGVHLTWSSISASVSDKIAHAEATITGPDGTQLPVSILRSTNPSHQSTPASEKACILHFHGGGFCTANRFHGLNVLFDLVTELNVIVVSPEYRLSPEHAQPAQVEDCYVALLWTANHASDPILGFNVEKLILCGGSAGGNLAAGVSLLARDRSGPKILAQMLFYPWLEDSGTSLSISQFGDVQPWRTQDNITALDWALGKNRENKSIYTVPGSATVEDLKGLPTTYVDVGEADVFRVEDVEFVSRLWAAGISCEFHVWPGAWHAFDTFAPGVEVSQRAVRTRGEWVHRLIR</sequence>
<feature type="region of interest" description="Disordered" evidence="2">
    <location>
        <begin position="62"/>
        <end position="85"/>
    </location>
</feature>
<gene>
    <name evidence="4" type="ORF">ASPCAL13760</name>
</gene>
<feature type="compositionally biased region" description="Pro residues" evidence="2">
    <location>
        <begin position="70"/>
        <end position="84"/>
    </location>
</feature>
<dbReference type="PANTHER" id="PTHR48081:SF8">
    <property type="entry name" value="ALPHA_BETA HYDROLASE FOLD-3 DOMAIN-CONTAINING PROTEIN-RELATED"/>
    <property type="match status" value="1"/>
</dbReference>
<accession>A0A0U5H919</accession>
<feature type="domain" description="Alpha/beta hydrolase fold-3" evidence="3">
    <location>
        <begin position="201"/>
        <end position="410"/>
    </location>
</feature>
<dbReference type="InterPro" id="IPR050300">
    <property type="entry name" value="GDXG_lipolytic_enzyme"/>
</dbReference>
<proteinExistence type="predicted"/>
<evidence type="ECO:0000313" key="5">
    <source>
        <dbReference type="Proteomes" id="UP000054771"/>
    </source>
</evidence>
<dbReference type="Pfam" id="PF07859">
    <property type="entry name" value="Abhydrolase_3"/>
    <property type="match status" value="1"/>
</dbReference>
<dbReference type="EMBL" id="CDMC01000019">
    <property type="protein sequence ID" value="CEL10644.1"/>
    <property type="molecule type" value="Genomic_DNA"/>
</dbReference>
<keyword evidence="5" id="KW-1185">Reference proteome</keyword>
<dbReference type="Gene3D" id="3.40.50.1820">
    <property type="entry name" value="alpha/beta hydrolase"/>
    <property type="match status" value="1"/>
</dbReference>
<dbReference type="SUPFAM" id="SSF53474">
    <property type="entry name" value="alpha/beta-Hydrolases"/>
    <property type="match status" value="1"/>
</dbReference>
<name>A0A0U5H919_ASPCI</name>
<dbReference type="AlphaFoldDB" id="A0A0U5H919"/>
<keyword evidence="1" id="KW-0378">Hydrolase</keyword>
<organism evidence="4 5">
    <name type="scientific">Aspergillus calidoustus</name>
    <dbReference type="NCBI Taxonomy" id="454130"/>
    <lineage>
        <taxon>Eukaryota</taxon>
        <taxon>Fungi</taxon>
        <taxon>Dikarya</taxon>
        <taxon>Ascomycota</taxon>
        <taxon>Pezizomycotina</taxon>
        <taxon>Eurotiomycetes</taxon>
        <taxon>Eurotiomycetidae</taxon>
        <taxon>Eurotiales</taxon>
        <taxon>Aspergillaceae</taxon>
        <taxon>Aspergillus</taxon>
        <taxon>Aspergillus subgen. Nidulantes</taxon>
    </lineage>
</organism>
<dbReference type="InterPro" id="IPR013094">
    <property type="entry name" value="AB_hydrolase_3"/>
</dbReference>
<evidence type="ECO:0000256" key="2">
    <source>
        <dbReference type="SAM" id="MobiDB-lite"/>
    </source>
</evidence>
<evidence type="ECO:0000256" key="1">
    <source>
        <dbReference type="ARBA" id="ARBA00022801"/>
    </source>
</evidence>
<dbReference type="InterPro" id="IPR029058">
    <property type="entry name" value="AB_hydrolase_fold"/>
</dbReference>
<evidence type="ECO:0000313" key="4">
    <source>
        <dbReference type="EMBL" id="CEL10644.1"/>
    </source>
</evidence>
<dbReference type="PANTHER" id="PTHR48081">
    <property type="entry name" value="AB HYDROLASE SUPERFAMILY PROTEIN C4A8.06C"/>
    <property type="match status" value="1"/>
</dbReference>
<evidence type="ECO:0000259" key="3">
    <source>
        <dbReference type="Pfam" id="PF07859"/>
    </source>
</evidence>
<dbReference type="Proteomes" id="UP000054771">
    <property type="component" value="Unassembled WGS sequence"/>
</dbReference>
<dbReference type="STRING" id="454130.A0A0U5H919"/>
<protein>
    <recommendedName>
        <fullName evidence="3">Alpha/beta hydrolase fold-3 domain-containing protein</fullName>
    </recommendedName>
</protein>